<evidence type="ECO:0000256" key="1">
    <source>
        <dbReference type="SAM" id="MobiDB-lite"/>
    </source>
</evidence>
<organism evidence="2 3">
    <name type="scientific">Eucalyptus globulus</name>
    <name type="common">Tasmanian blue gum</name>
    <dbReference type="NCBI Taxonomy" id="34317"/>
    <lineage>
        <taxon>Eukaryota</taxon>
        <taxon>Viridiplantae</taxon>
        <taxon>Streptophyta</taxon>
        <taxon>Embryophyta</taxon>
        <taxon>Tracheophyta</taxon>
        <taxon>Spermatophyta</taxon>
        <taxon>Magnoliopsida</taxon>
        <taxon>eudicotyledons</taxon>
        <taxon>Gunneridae</taxon>
        <taxon>Pentapetalae</taxon>
        <taxon>rosids</taxon>
        <taxon>malvids</taxon>
        <taxon>Myrtales</taxon>
        <taxon>Myrtaceae</taxon>
        <taxon>Myrtoideae</taxon>
        <taxon>Eucalypteae</taxon>
        <taxon>Eucalyptus</taxon>
    </lineage>
</organism>
<evidence type="ECO:0000313" key="2">
    <source>
        <dbReference type="EMBL" id="KAL3717535.1"/>
    </source>
</evidence>
<sequence length="109" mass="12068">MRTAMLLRSACALLPTANRRFLAEAVAAESPSAAAPAPASGTVPKRKGGDTLGKRLLSLVYAKRSAVVTIRRWKEEGGAVRKYELNRIVRELRKLKRYKHALEVLLSLR</sequence>
<name>A0ABD3IUI4_EUCGL</name>
<comment type="caution">
    <text evidence="2">The sequence shown here is derived from an EMBL/GenBank/DDBJ whole genome shotgun (WGS) entry which is preliminary data.</text>
</comment>
<feature type="region of interest" description="Disordered" evidence="1">
    <location>
        <begin position="28"/>
        <end position="50"/>
    </location>
</feature>
<feature type="compositionally biased region" description="Low complexity" evidence="1">
    <location>
        <begin position="28"/>
        <end position="40"/>
    </location>
</feature>
<keyword evidence="3" id="KW-1185">Reference proteome</keyword>
<dbReference type="AlphaFoldDB" id="A0ABD3IUI4"/>
<dbReference type="Proteomes" id="UP001634007">
    <property type="component" value="Unassembled WGS sequence"/>
</dbReference>
<evidence type="ECO:0000313" key="3">
    <source>
        <dbReference type="Proteomes" id="UP001634007"/>
    </source>
</evidence>
<proteinExistence type="predicted"/>
<protein>
    <submittedName>
        <fullName evidence="2">Uncharacterized protein</fullName>
    </submittedName>
</protein>
<dbReference type="EMBL" id="JBJKBG010000011">
    <property type="protein sequence ID" value="KAL3717535.1"/>
    <property type="molecule type" value="Genomic_DNA"/>
</dbReference>
<reference evidence="2 3" key="1">
    <citation type="submission" date="2024-11" db="EMBL/GenBank/DDBJ databases">
        <title>Chromosome-level genome assembly of Eucalyptus globulus Labill. provides insights into its genome evolution.</title>
        <authorList>
            <person name="Li X."/>
        </authorList>
    </citation>
    <scope>NUCLEOTIDE SEQUENCE [LARGE SCALE GENOMIC DNA]</scope>
    <source>
        <strain evidence="2">CL2024</strain>
        <tissue evidence="2">Fresh tender leaves</tissue>
    </source>
</reference>
<gene>
    <name evidence="2" type="ORF">ACJRO7_009035</name>
</gene>
<accession>A0ABD3IUI4</accession>